<dbReference type="InterPro" id="IPR036366">
    <property type="entry name" value="PGBDSf"/>
</dbReference>
<dbReference type="Proteomes" id="UP000761264">
    <property type="component" value="Unassembled WGS sequence"/>
</dbReference>
<evidence type="ECO:0000259" key="2">
    <source>
        <dbReference type="Pfam" id="PF01471"/>
    </source>
</evidence>
<dbReference type="PROSITE" id="PS51257">
    <property type="entry name" value="PROKAR_LIPOPROTEIN"/>
    <property type="match status" value="1"/>
</dbReference>
<organism evidence="3 4">
    <name type="scientific">Pelagibius litoralis</name>
    <dbReference type="NCBI Taxonomy" id="374515"/>
    <lineage>
        <taxon>Bacteria</taxon>
        <taxon>Pseudomonadati</taxon>
        <taxon>Pseudomonadota</taxon>
        <taxon>Alphaproteobacteria</taxon>
        <taxon>Rhodospirillales</taxon>
        <taxon>Rhodovibrionaceae</taxon>
        <taxon>Pelagibius</taxon>
    </lineage>
</organism>
<evidence type="ECO:0000256" key="1">
    <source>
        <dbReference type="SAM" id="Coils"/>
    </source>
</evidence>
<sequence>MRNVKHMIIGSSVLLLGACSATTSPDVATLRSELETSKQELGSSLERNAALEEQLAGLKQQGPKVEYAKSGDLDLPPKASAGECYARVFVPPQYRKSSERILAAEASERIDIIPAKYGWVEEQVLVKEASERVEVVPATYKTVQERVLVSEASTQMESVPAIYETVSERVLVKPAYTTWKKGRGPIERINEATGEIMCLVEVPAEYRTVSKQVLKTAAGSRSSVVPAQYKTVTKQVVATPATTRMVKVPAQYDTVRVRKLLEPSKEKRLAIPAQYQTVSKTEKVTEGNLEWRPILCETNVTPGIVTRIQNALLSKGYNPGRLDGVIGSDTMSAVQSFQKAKGLASGQLTMETLKALGVSLSGTTG</sequence>
<feature type="coiled-coil region" evidence="1">
    <location>
        <begin position="34"/>
        <end position="61"/>
    </location>
</feature>
<dbReference type="InterPro" id="IPR002477">
    <property type="entry name" value="Peptidoglycan-bd-like"/>
</dbReference>
<name>A0A967F1N3_9PROT</name>
<dbReference type="SUPFAM" id="SSF47090">
    <property type="entry name" value="PGBD-like"/>
    <property type="match status" value="1"/>
</dbReference>
<feature type="domain" description="Peptidoglycan binding-like" evidence="2">
    <location>
        <begin position="305"/>
        <end position="356"/>
    </location>
</feature>
<dbReference type="Pfam" id="PF01471">
    <property type="entry name" value="PG_binding_1"/>
    <property type="match status" value="1"/>
</dbReference>
<dbReference type="Gene3D" id="1.10.101.10">
    <property type="entry name" value="PGBD-like superfamily/PGBD"/>
    <property type="match status" value="1"/>
</dbReference>
<dbReference type="EMBL" id="JAAQPH010000021">
    <property type="protein sequence ID" value="NIA71389.1"/>
    <property type="molecule type" value="Genomic_DNA"/>
</dbReference>
<proteinExistence type="predicted"/>
<evidence type="ECO:0000313" key="3">
    <source>
        <dbReference type="EMBL" id="NIA71389.1"/>
    </source>
</evidence>
<keyword evidence="4" id="KW-1185">Reference proteome</keyword>
<protein>
    <submittedName>
        <fullName evidence="3">Peptidoglycan-binding protein</fullName>
    </submittedName>
</protein>
<dbReference type="InterPro" id="IPR036365">
    <property type="entry name" value="PGBD-like_sf"/>
</dbReference>
<evidence type="ECO:0000313" key="4">
    <source>
        <dbReference type="Proteomes" id="UP000761264"/>
    </source>
</evidence>
<reference evidence="3" key="1">
    <citation type="submission" date="2020-03" db="EMBL/GenBank/DDBJ databases">
        <title>Genome of Pelagibius litoralis DSM 21314T.</title>
        <authorList>
            <person name="Wang G."/>
        </authorList>
    </citation>
    <scope>NUCLEOTIDE SEQUENCE</scope>
    <source>
        <strain evidence="3">DSM 21314</strain>
    </source>
</reference>
<dbReference type="AlphaFoldDB" id="A0A967F1N3"/>
<accession>A0A967F1N3</accession>
<gene>
    <name evidence="3" type="ORF">HBA54_22595</name>
</gene>
<keyword evidence="1" id="KW-0175">Coiled coil</keyword>
<comment type="caution">
    <text evidence="3">The sequence shown here is derived from an EMBL/GenBank/DDBJ whole genome shotgun (WGS) entry which is preliminary data.</text>
</comment>